<accession>A0A1I3SPT5</accession>
<sequence length="124" mass="14013">MAGKQSTVHTSNGRRTANSRAGTNQGSKRHGDPQKLAQSKHDQKCAGDDEHCAREAPWPESCQLAERDLQTEQCRGTPQEPFARQLQTTFNFLWKRHQIAQDDTRRIPMIIGLIAPSTDTFRMP</sequence>
<protein>
    <submittedName>
        <fullName evidence="2">Uncharacterized protein</fullName>
    </submittedName>
</protein>
<feature type="compositionally biased region" description="Basic and acidic residues" evidence="1">
    <location>
        <begin position="29"/>
        <end position="52"/>
    </location>
</feature>
<keyword evidence="3" id="KW-1185">Reference proteome</keyword>
<gene>
    <name evidence="2" type="ORF">SAMN03080618_03408</name>
</gene>
<feature type="region of interest" description="Disordered" evidence="1">
    <location>
        <begin position="1"/>
        <end position="52"/>
    </location>
</feature>
<dbReference type="STRING" id="1121003.SAMN03080618_03408"/>
<organism evidence="2 3">
    <name type="scientific">Aquamicrobium aerolatum DSM 21857</name>
    <dbReference type="NCBI Taxonomy" id="1121003"/>
    <lineage>
        <taxon>Bacteria</taxon>
        <taxon>Pseudomonadati</taxon>
        <taxon>Pseudomonadota</taxon>
        <taxon>Alphaproteobacteria</taxon>
        <taxon>Hyphomicrobiales</taxon>
        <taxon>Phyllobacteriaceae</taxon>
        <taxon>Aerobium</taxon>
    </lineage>
</organism>
<evidence type="ECO:0000256" key="1">
    <source>
        <dbReference type="SAM" id="MobiDB-lite"/>
    </source>
</evidence>
<dbReference type="Proteomes" id="UP000242763">
    <property type="component" value="Unassembled WGS sequence"/>
</dbReference>
<evidence type="ECO:0000313" key="3">
    <source>
        <dbReference type="Proteomes" id="UP000242763"/>
    </source>
</evidence>
<proteinExistence type="predicted"/>
<feature type="compositionally biased region" description="Polar residues" evidence="1">
    <location>
        <begin position="1"/>
        <end position="26"/>
    </location>
</feature>
<evidence type="ECO:0000313" key="2">
    <source>
        <dbReference type="EMBL" id="SFJ59416.1"/>
    </source>
</evidence>
<dbReference type="AlphaFoldDB" id="A0A1I3SPT5"/>
<name>A0A1I3SPT5_9HYPH</name>
<reference evidence="3" key="1">
    <citation type="submission" date="2016-10" db="EMBL/GenBank/DDBJ databases">
        <authorList>
            <person name="Varghese N."/>
            <person name="Submissions S."/>
        </authorList>
    </citation>
    <scope>NUCLEOTIDE SEQUENCE [LARGE SCALE GENOMIC DNA]</scope>
    <source>
        <strain evidence="3">DSM 21857</strain>
    </source>
</reference>
<dbReference type="EMBL" id="FORF01000032">
    <property type="protein sequence ID" value="SFJ59416.1"/>
    <property type="molecule type" value="Genomic_DNA"/>
</dbReference>